<reference evidence="2" key="1">
    <citation type="submission" date="2020-01" db="EMBL/GenBank/DDBJ databases">
        <authorList>
            <consortium name="DOE Joint Genome Institute"/>
            <person name="Haridas S."/>
            <person name="Albert R."/>
            <person name="Binder M."/>
            <person name="Bloem J."/>
            <person name="Labutti K."/>
            <person name="Salamov A."/>
            <person name="Andreopoulos B."/>
            <person name="Baker S.E."/>
            <person name="Barry K."/>
            <person name="Bills G."/>
            <person name="Bluhm B.H."/>
            <person name="Cannon C."/>
            <person name="Castanera R."/>
            <person name="Culley D.E."/>
            <person name="Daum C."/>
            <person name="Ezra D."/>
            <person name="Gonzalez J.B."/>
            <person name="Henrissat B."/>
            <person name="Kuo A."/>
            <person name="Liang C."/>
            <person name="Lipzen A."/>
            <person name="Lutzoni F."/>
            <person name="Magnuson J."/>
            <person name="Mondo S."/>
            <person name="Nolan M."/>
            <person name="Ohm R."/>
            <person name="Pangilinan J."/>
            <person name="Park H.-J."/>
            <person name="Ramirez L."/>
            <person name="Alfaro M."/>
            <person name="Sun H."/>
            <person name="Tritt A."/>
            <person name="Yoshinaga Y."/>
            <person name="Zwiers L.-H."/>
            <person name="Turgeon B.G."/>
            <person name="Goodwin S.B."/>
            <person name="Spatafora J.W."/>
            <person name="Crous P.W."/>
            <person name="Grigoriev I.V."/>
        </authorList>
    </citation>
    <scope>NUCLEOTIDE SEQUENCE</scope>
    <source>
        <strain evidence="2">IPT5</strain>
    </source>
</reference>
<dbReference type="EMBL" id="MU006317">
    <property type="protein sequence ID" value="KAF2848588.1"/>
    <property type="molecule type" value="Genomic_DNA"/>
</dbReference>
<evidence type="ECO:0000313" key="3">
    <source>
        <dbReference type="Proteomes" id="UP000799423"/>
    </source>
</evidence>
<feature type="region of interest" description="Disordered" evidence="1">
    <location>
        <begin position="1"/>
        <end position="40"/>
    </location>
</feature>
<feature type="compositionally biased region" description="Pro residues" evidence="1">
    <location>
        <begin position="1"/>
        <end position="12"/>
    </location>
</feature>
<accession>A0A6A7B2K7</accession>
<organism evidence="2 3">
    <name type="scientific">Plenodomus tracheiphilus IPT5</name>
    <dbReference type="NCBI Taxonomy" id="1408161"/>
    <lineage>
        <taxon>Eukaryota</taxon>
        <taxon>Fungi</taxon>
        <taxon>Dikarya</taxon>
        <taxon>Ascomycota</taxon>
        <taxon>Pezizomycotina</taxon>
        <taxon>Dothideomycetes</taxon>
        <taxon>Pleosporomycetidae</taxon>
        <taxon>Pleosporales</taxon>
        <taxon>Pleosporineae</taxon>
        <taxon>Leptosphaeriaceae</taxon>
        <taxon>Plenodomus</taxon>
    </lineage>
</organism>
<dbReference type="AlphaFoldDB" id="A0A6A7B2K7"/>
<dbReference type="Proteomes" id="UP000799423">
    <property type="component" value="Unassembled WGS sequence"/>
</dbReference>
<protein>
    <submittedName>
        <fullName evidence="2">Uncharacterized protein</fullName>
    </submittedName>
</protein>
<gene>
    <name evidence="2" type="ORF">T440DRAFT_168983</name>
</gene>
<evidence type="ECO:0000313" key="2">
    <source>
        <dbReference type="EMBL" id="KAF2848588.1"/>
    </source>
</evidence>
<feature type="non-terminal residue" evidence="2">
    <location>
        <position position="1"/>
    </location>
</feature>
<proteinExistence type="predicted"/>
<feature type="compositionally biased region" description="Low complexity" evidence="1">
    <location>
        <begin position="13"/>
        <end position="27"/>
    </location>
</feature>
<sequence>LESPPLFPPLGPYPYLSGNNTSTLAPTLEPPTPTPINRTRNRVPLALLGRLRTLCHTVFVAHAGPSDGADFAVAEGVPAELGSTGVDGVGVGVCYRGGGDGEGG</sequence>
<evidence type="ECO:0000256" key="1">
    <source>
        <dbReference type="SAM" id="MobiDB-lite"/>
    </source>
</evidence>
<name>A0A6A7B2K7_9PLEO</name>
<keyword evidence="3" id="KW-1185">Reference proteome</keyword>